<feature type="region of interest" description="Disordered" evidence="12">
    <location>
        <begin position="587"/>
        <end position="670"/>
    </location>
</feature>
<feature type="transmembrane region" description="Helical" evidence="13">
    <location>
        <begin position="352"/>
        <end position="373"/>
    </location>
</feature>
<feature type="transmembrane region" description="Helical" evidence="13">
    <location>
        <begin position="90"/>
        <end position="115"/>
    </location>
</feature>
<comment type="subcellular location">
    <subcellularLocation>
        <location evidence="2">Cell membrane</location>
        <topology evidence="2">Multi-pass membrane protein</topology>
    </subcellularLocation>
    <subcellularLocation>
        <location evidence="1">Vacuole membrane</location>
        <topology evidence="1">Multi-pass membrane protein</topology>
    </subcellularLocation>
</comment>
<evidence type="ECO:0000313" key="15">
    <source>
        <dbReference type="EMBL" id="TKA64473.1"/>
    </source>
</evidence>
<name>A0A4U0WPX7_9PEZI</name>
<evidence type="ECO:0000256" key="10">
    <source>
        <dbReference type="ARBA" id="ARBA00069956"/>
    </source>
</evidence>
<gene>
    <name evidence="15" type="ORF">B0A49_09475</name>
</gene>
<comment type="function">
    <text evidence="9">Efflux pump; part of the gene cluster that mediates the biosynthesis of dothistromin (DOTH), a polyketide toxin very similar in structure to the aflatoxin precursor, versicolorin B. One function of dotC may be to transport early-stage dothistromin biosynthetic intermediates from the cytoplasm into vacuoles, thereby affecting the rate of dothistromin production.</text>
</comment>
<feature type="transmembrane region" description="Helical" evidence="13">
    <location>
        <begin position="215"/>
        <end position="238"/>
    </location>
</feature>
<feature type="compositionally biased region" description="Polar residues" evidence="12">
    <location>
        <begin position="33"/>
        <end position="59"/>
    </location>
</feature>
<evidence type="ECO:0000256" key="2">
    <source>
        <dbReference type="ARBA" id="ARBA00004651"/>
    </source>
</evidence>
<dbReference type="InterPro" id="IPR020846">
    <property type="entry name" value="MFS_dom"/>
</dbReference>
<feature type="domain" description="Major facilitator superfamily (MFS) profile" evidence="14">
    <location>
        <begin position="93"/>
        <end position="583"/>
    </location>
</feature>
<feature type="compositionally biased region" description="Low complexity" evidence="12">
    <location>
        <begin position="22"/>
        <end position="31"/>
    </location>
</feature>
<keyword evidence="5" id="KW-0926">Vacuole</keyword>
<accession>A0A4U0WPX7</accession>
<dbReference type="GO" id="GO:0022857">
    <property type="term" value="F:transmembrane transporter activity"/>
    <property type="evidence" value="ECO:0007669"/>
    <property type="project" value="InterPro"/>
</dbReference>
<evidence type="ECO:0000256" key="7">
    <source>
        <dbReference type="ARBA" id="ARBA00022989"/>
    </source>
</evidence>
<evidence type="ECO:0000256" key="3">
    <source>
        <dbReference type="ARBA" id="ARBA00007520"/>
    </source>
</evidence>
<protein>
    <recommendedName>
        <fullName evidence="10">Efflux pump dotC</fullName>
    </recommendedName>
    <alternativeName>
        <fullName evidence="11">Dothistromin biosynthesis protein C</fullName>
    </alternativeName>
</protein>
<comment type="similarity">
    <text evidence="3">Belongs to the major facilitator superfamily. TCR/Tet family.</text>
</comment>
<evidence type="ECO:0000256" key="12">
    <source>
        <dbReference type="SAM" id="MobiDB-lite"/>
    </source>
</evidence>
<dbReference type="STRING" id="331657.A0A4U0WPX7"/>
<feature type="transmembrane region" description="Helical" evidence="13">
    <location>
        <begin position="127"/>
        <end position="146"/>
    </location>
</feature>
<feature type="transmembrane region" description="Helical" evidence="13">
    <location>
        <begin position="281"/>
        <end position="301"/>
    </location>
</feature>
<keyword evidence="4" id="KW-1003">Cell membrane</keyword>
<evidence type="ECO:0000256" key="1">
    <source>
        <dbReference type="ARBA" id="ARBA00004128"/>
    </source>
</evidence>
<evidence type="ECO:0000256" key="6">
    <source>
        <dbReference type="ARBA" id="ARBA00022692"/>
    </source>
</evidence>
<feature type="transmembrane region" description="Helical" evidence="13">
    <location>
        <begin position="187"/>
        <end position="208"/>
    </location>
</feature>
<comment type="caution">
    <text evidence="15">The sequence shown here is derived from an EMBL/GenBank/DDBJ whole genome shotgun (WGS) entry which is preliminary data.</text>
</comment>
<feature type="transmembrane region" description="Helical" evidence="13">
    <location>
        <begin position="447"/>
        <end position="468"/>
    </location>
</feature>
<evidence type="ECO:0000259" key="14">
    <source>
        <dbReference type="PROSITE" id="PS50850"/>
    </source>
</evidence>
<feature type="transmembrane region" description="Helical" evidence="13">
    <location>
        <begin position="560"/>
        <end position="579"/>
    </location>
</feature>
<proteinExistence type="inferred from homology"/>
<feature type="transmembrane region" description="Helical" evidence="13">
    <location>
        <begin position="158"/>
        <end position="181"/>
    </location>
</feature>
<dbReference type="Proteomes" id="UP000308768">
    <property type="component" value="Unassembled WGS sequence"/>
</dbReference>
<keyword evidence="7 13" id="KW-1133">Transmembrane helix</keyword>
<dbReference type="OrthoDB" id="10021397at2759"/>
<keyword evidence="8 13" id="KW-0472">Membrane</keyword>
<feature type="region of interest" description="Disordered" evidence="12">
    <location>
        <begin position="1"/>
        <end position="85"/>
    </location>
</feature>
<feature type="transmembrane region" description="Helical" evidence="13">
    <location>
        <begin position="307"/>
        <end position="331"/>
    </location>
</feature>
<dbReference type="GO" id="GO:0005774">
    <property type="term" value="C:vacuolar membrane"/>
    <property type="evidence" value="ECO:0007669"/>
    <property type="project" value="UniProtKB-SubCell"/>
</dbReference>
<dbReference type="FunFam" id="1.20.1250.20:FF:000196">
    <property type="entry name" value="MFS toxin efflux pump (AflT)"/>
    <property type="match status" value="1"/>
</dbReference>
<feature type="compositionally biased region" description="Basic and acidic residues" evidence="12">
    <location>
        <begin position="60"/>
        <end position="75"/>
    </location>
</feature>
<dbReference type="PROSITE" id="PS50850">
    <property type="entry name" value="MFS"/>
    <property type="match status" value="1"/>
</dbReference>
<organism evidence="15 16">
    <name type="scientific">Cryomyces minteri</name>
    <dbReference type="NCBI Taxonomy" id="331657"/>
    <lineage>
        <taxon>Eukaryota</taxon>
        <taxon>Fungi</taxon>
        <taxon>Dikarya</taxon>
        <taxon>Ascomycota</taxon>
        <taxon>Pezizomycotina</taxon>
        <taxon>Dothideomycetes</taxon>
        <taxon>Dothideomycetes incertae sedis</taxon>
        <taxon>Cryomyces</taxon>
    </lineage>
</organism>
<feature type="transmembrane region" description="Helical" evidence="13">
    <location>
        <begin position="420"/>
        <end position="441"/>
    </location>
</feature>
<dbReference type="GO" id="GO:0005886">
    <property type="term" value="C:plasma membrane"/>
    <property type="evidence" value="ECO:0007669"/>
    <property type="project" value="UniProtKB-SubCell"/>
</dbReference>
<dbReference type="InterPro" id="IPR011701">
    <property type="entry name" value="MFS"/>
</dbReference>
<dbReference type="SUPFAM" id="SSF103473">
    <property type="entry name" value="MFS general substrate transporter"/>
    <property type="match status" value="1"/>
</dbReference>
<keyword evidence="16" id="KW-1185">Reference proteome</keyword>
<dbReference type="PANTHER" id="PTHR23501">
    <property type="entry name" value="MAJOR FACILITATOR SUPERFAMILY"/>
    <property type="match status" value="1"/>
</dbReference>
<dbReference type="EMBL" id="NAJN01001261">
    <property type="protein sequence ID" value="TKA64473.1"/>
    <property type="molecule type" value="Genomic_DNA"/>
</dbReference>
<dbReference type="PANTHER" id="PTHR23501:SF102">
    <property type="entry name" value="DRUG TRANSPORTER, PUTATIVE (AFU_ORTHOLOGUE AFUA_3G08530)-RELATED"/>
    <property type="match status" value="1"/>
</dbReference>
<evidence type="ECO:0000256" key="8">
    <source>
        <dbReference type="ARBA" id="ARBA00023136"/>
    </source>
</evidence>
<evidence type="ECO:0000256" key="5">
    <source>
        <dbReference type="ARBA" id="ARBA00022554"/>
    </source>
</evidence>
<dbReference type="AlphaFoldDB" id="A0A4U0WPX7"/>
<evidence type="ECO:0000256" key="9">
    <source>
        <dbReference type="ARBA" id="ARBA00057269"/>
    </source>
</evidence>
<dbReference type="Gene3D" id="1.20.1250.20">
    <property type="entry name" value="MFS general substrate transporter like domains"/>
    <property type="match status" value="1"/>
</dbReference>
<dbReference type="InterPro" id="IPR036259">
    <property type="entry name" value="MFS_trans_sf"/>
</dbReference>
<sequence length="670" mass="72021">MAATRENRFEMETIKRGEAEAEAGPGAAHDAGSSENMASVEQTSRYRPVSNTLTLTNVPSDEKPGTPPSDEEKQPPVETPPEEGRSKGKIALIMFALGMAVFLAALDVTIITTALPTISEHFHSSAGYTWIGSAYLLGNAASTPSWGKISDIWGRKPILLMANIVFMIGSLIAALSVNIGMLITARAIQGIGGGGLVVLVNICISDLFSMRNRSVYFGVIGMVWALASAVGPLIGGAFTQKVSWRWCFYINLPLDGLAFFIILIFLDLRTPKTPFVDGIKAIDWIGSLTIVGGTLMLLFGLEYGGVSYPWGSATVICLIVFGLVTIGLFVVNEWKFAKYPIMPLRLFKYRSNIAALLVCFCHGFVFIAGSYYLPLYFQAVLGATPLLSGVYLLPFALSLSFTSAGSGIFIRKTGKYLPPIWFGMAWMTLGFGLFVDFSAAISWPRIILYQIVAGIGVGPNFQAPLIALQTMVRPRDIATATSTFGFTRNLATSISVVIGGVIFQNEMARRAASLRSSLGDAAAAQLSGSSAGANVGVVDALPPAARAAARTAFAASLRPMWILYAAFAGVGLAVSFLIGRQVLESEHHETKTGLANEKDMRAERAAEKAEKEERRRSKRSLDSRASHSALRPGTSGTDRSERTARTERTERTVFDDDAPPVPALPGKEEV</sequence>
<feature type="compositionally biased region" description="Basic and acidic residues" evidence="12">
    <location>
        <begin position="587"/>
        <end position="625"/>
    </location>
</feature>
<evidence type="ECO:0000313" key="16">
    <source>
        <dbReference type="Proteomes" id="UP000308768"/>
    </source>
</evidence>
<dbReference type="Pfam" id="PF07690">
    <property type="entry name" value="MFS_1"/>
    <property type="match status" value="1"/>
</dbReference>
<keyword evidence="6 13" id="KW-0812">Transmembrane</keyword>
<dbReference type="Gene3D" id="1.20.1720.10">
    <property type="entry name" value="Multidrug resistance protein D"/>
    <property type="match status" value="1"/>
</dbReference>
<reference evidence="15 16" key="1">
    <citation type="submission" date="2017-03" db="EMBL/GenBank/DDBJ databases">
        <title>Genomes of endolithic fungi from Antarctica.</title>
        <authorList>
            <person name="Coleine C."/>
            <person name="Masonjones S."/>
            <person name="Stajich J.E."/>
        </authorList>
    </citation>
    <scope>NUCLEOTIDE SEQUENCE [LARGE SCALE GENOMIC DNA]</scope>
    <source>
        <strain evidence="15 16">CCFEE 5187</strain>
    </source>
</reference>
<feature type="transmembrane region" description="Helical" evidence="13">
    <location>
        <begin position="250"/>
        <end position="269"/>
    </location>
</feature>
<evidence type="ECO:0000256" key="13">
    <source>
        <dbReference type="SAM" id="Phobius"/>
    </source>
</evidence>
<feature type="compositionally biased region" description="Basic and acidic residues" evidence="12">
    <location>
        <begin position="638"/>
        <end position="654"/>
    </location>
</feature>
<evidence type="ECO:0000256" key="4">
    <source>
        <dbReference type="ARBA" id="ARBA00022475"/>
    </source>
</evidence>
<dbReference type="FunFam" id="1.20.1720.10:FF:000014">
    <property type="entry name" value="MFS drug transporter, putative"/>
    <property type="match status" value="1"/>
</dbReference>
<feature type="compositionally biased region" description="Basic and acidic residues" evidence="12">
    <location>
        <begin position="1"/>
        <end position="19"/>
    </location>
</feature>
<dbReference type="CDD" id="cd17502">
    <property type="entry name" value="MFS_Azr1_MDR_like"/>
    <property type="match status" value="1"/>
</dbReference>
<evidence type="ECO:0000256" key="11">
    <source>
        <dbReference type="ARBA" id="ARBA00083178"/>
    </source>
</evidence>
<dbReference type="PRINTS" id="PR01036">
    <property type="entry name" value="TCRTETB"/>
</dbReference>